<dbReference type="GO" id="GO:0050661">
    <property type="term" value="F:NADP binding"/>
    <property type="evidence" value="ECO:0007669"/>
    <property type="project" value="UniProtKB-UniRule"/>
</dbReference>
<evidence type="ECO:0000256" key="2">
    <source>
        <dbReference type="ARBA" id="ARBA00022490"/>
    </source>
</evidence>
<dbReference type="Proteomes" id="UP000031740">
    <property type="component" value="Unassembled WGS sequence"/>
</dbReference>
<dbReference type="GO" id="GO:0009089">
    <property type="term" value="P:lysine biosynthetic process via diaminopimelate"/>
    <property type="evidence" value="ECO:0007669"/>
    <property type="project" value="UniProtKB-UniRule"/>
</dbReference>
<evidence type="ECO:0000256" key="8">
    <source>
        <dbReference type="ARBA" id="ARBA00023154"/>
    </source>
</evidence>
<feature type="active site" description="Proton donor/acceptor" evidence="13">
    <location>
        <position position="155"/>
    </location>
</feature>
<dbReference type="CDD" id="cd02274">
    <property type="entry name" value="DHDPR_N"/>
    <property type="match status" value="1"/>
</dbReference>
<feature type="binding site" evidence="13">
    <location>
        <begin position="7"/>
        <end position="12"/>
    </location>
    <ligand>
        <name>NAD(+)</name>
        <dbReference type="ChEBI" id="CHEBI:57540"/>
    </ligand>
</feature>
<evidence type="ECO:0000256" key="10">
    <source>
        <dbReference type="ARBA" id="ARBA00038983"/>
    </source>
</evidence>
<comment type="subunit">
    <text evidence="13">Homotetramer.</text>
</comment>
<dbReference type="RefSeq" id="WP_041849805.1">
    <property type="nucleotide sequence ID" value="NZ_KL503805.1"/>
</dbReference>
<dbReference type="GO" id="GO:0051287">
    <property type="term" value="F:NAD binding"/>
    <property type="evidence" value="ECO:0007669"/>
    <property type="project" value="UniProtKB-UniRule"/>
</dbReference>
<comment type="caution">
    <text evidence="13">Was originally thought to be a dihydrodipicolinate reductase (DHDPR), catalyzing the conversion of dihydrodipicolinate to tetrahydrodipicolinate. However, it was shown in E.coli that the substrate of the enzymatic reaction is not dihydrodipicolinate (DHDP) but in fact (2S,4S)-4-hydroxy-2,3,4,5-tetrahydrodipicolinic acid (HTPA), the product released by the DapA-catalyzed reaction.</text>
</comment>
<dbReference type="PANTHER" id="PTHR20836">
    <property type="entry name" value="DIHYDRODIPICOLINATE REDUCTASE"/>
    <property type="match status" value="1"/>
</dbReference>
<keyword evidence="5 13" id="KW-0220">Diaminopimelate biosynthesis</keyword>
<dbReference type="HOGENOM" id="CLU_047479_2_1_5"/>
<dbReference type="NCBIfam" id="TIGR00036">
    <property type="entry name" value="dapB"/>
    <property type="match status" value="1"/>
</dbReference>
<feature type="binding site" evidence="13">
    <location>
        <position position="36"/>
    </location>
    <ligand>
        <name>NADP(+)</name>
        <dbReference type="ChEBI" id="CHEBI:58349"/>
    </ligand>
</feature>
<dbReference type="Pfam" id="PF01113">
    <property type="entry name" value="DapB_N"/>
    <property type="match status" value="1"/>
</dbReference>
<proteinExistence type="inferred from homology"/>
<dbReference type="PATRIC" id="fig|1293911.3.peg.1136"/>
<dbReference type="SUPFAM" id="SSF55347">
    <property type="entry name" value="Glyceraldehyde-3-phosphate dehydrogenase-like, C-terminal domain"/>
    <property type="match status" value="1"/>
</dbReference>
<comment type="function">
    <text evidence="13">Catalyzes the conversion of 4-hydroxy-tetrahydrodipicolinate (HTPA) to tetrahydrodipicolinate.</text>
</comment>
<dbReference type="Pfam" id="PF05173">
    <property type="entry name" value="DapB_C"/>
    <property type="match status" value="1"/>
</dbReference>
<keyword evidence="8 13" id="KW-0457">Lysine biosynthesis</keyword>
<dbReference type="GO" id="GO:0016726">
    <property type="term" value="F:oxidoreductase activity, acting on CH or CH2 groups, NAD or NADP as acceptor"/>
    <property type="evidence" value="ECO:0007669"/>
    <property type="project" value="UniProtKB-UniRule"/>
</dbReference>
<evidence type="ECO:0000256" key="3">
    <source>
        <dbReference type="ARBA" id="ARBA00022605"/>
    </source>
</evidence>
<evidence type="ECO:0000256" key="13">
    <source>
        <dbReference type="HAMAP-Rule" id="MF_00102"/>
    </source>
</evidence>
<keyword evidence="2 13" id="KW-0963">Cytoplasm</keyword>
<dbReference type="GO" id="GO:0005829">
    <property type="term" value="C:cytosol"/>
    <property type="evidence" value="ECO:0007669"/>
    <property type="project" value="TreeGrafter"/>
</dbReference>
<dbReference type="AlphaFoldDB" id="A0A072R072"/>
<dbReference type="EC" id="1.17.1.8" evidence="10 13"/>
<sequence>MRLVVVGANGRMGRELITACQNREDIELSGVLVREKSPFVGQDASILIGSAPLGIRITDDPENAFSNADGIVDFSQPQASVIHADYAAQKGLVHIIGTTGFNKEEDAQIAISATRTTIVKSENMSLGVNLLANFVKKAAKALGAHDFDIEICEMHHSKKVDAPSGTALLLGNAAAEGRHVALKKVSASGRNGYIGERKKGTIGFACLRGGTVIGDHSVIFAGLNERITFSHSAQERSIFANGALKAALWAKNYKNGLYSMLDVLELNDSF</sequence>
<dbReference type="InterPro" id="IPR022663">
    <property type="entry name" value="DapB_C"/>
</dbReference>
<evidence type="ECO:0000256" key="1">
    <source>
        <dbReference type="ARBA" id="ARBA00006642"/>
    </source>
</evidence>
<evidence type="ECO:0000256" key="11">
    <source>
        <dbReference type="ARBA" id="ARBA00049080"/>
    </source>
</evidence>
<feature type="active site" description="Proton donor" evidence="13">
    <location>
        <position position="159"/>
    </location>
</feature>
<dbReference type="SUPFAM" id="SSF51735">
    <property type="entry name" value="NAD(P)-binding Rossmann-fold domains"/>
    <property type="match status" value="1"/>
</dbReference>
<comment type="catalytic activity">
    <reaction evidence="11 13">
        <text>(S)-2,3,4,5-tetrahydrodipicolinate + NADP(+) + H2O = (2S,4S)-4-hydroxy-2,3,4,5-tetrahydrodipicolinate + NADPH + H(+)</text>
        <dbReference type="Rhea" id="RHEA:35331"/>
        <dbReference type="ChEBI" id="CHEBI:15377"/>
        <dbReference type="ChEBI" id="CHEBI:15378"/>
        <dbReference type="ChEBI" id="CHEBI:16845"/>
        <dbReference type="ChEBI" id="CHEBI:57783"/>
        <dbReference type="ChEBI" id="CHEBI:58349"/>
        <dbReference type="ChEBI" id="CHEBI:67139"/>
        <dbReference type="EC" id="1.17.1.8"/>
    </reaction>
</comment>
<feature type="domain" description="Dihydrodipicolinate reductase N-terminal" evidence="14">
    <location>
        <begin position="1"/>
        <end position="124"/>
    </location>
</feature>
<keyword evidence="7 13" id="KW-0520">NAD</keyword>
<dbReference type="HAMAP" id="MF_00102">
    <property type="entry name" value="DapB"/>
    <property type="match status" value="1"/>
</dbReference>
<comment type="similarity">
    <text evidence="1 13">Belongs to the DapB family.</text>
</comment>
<dbReference type="Gene3D" id="3.40.50.720">
    <property type="entry name" value="NAD(P)-binding Rossmann-like Domain"/>
    <property type="match status" value="1"/>
</dbReference>
<dbReference type="STRING" id="1293911.H710_01099"/>
<dbReference type="PANTHER" id="PTHR20836:SF0">
    <property type="entry name" value="4-HYDROXY-TETRAHYDRODIPICOLINATE REDUCTASE 1, CHLOROPLASTIC-RELATED"/>
    <property type="match status" value="1"/>
</dbReference>
<dbReference type="GO" id="GO:0019877">
    <property type="term" value="P:diaminopimelate biosynthetic process"/>
    <property type="evidence" value="ECO:0007669"/>
    <property type="project" value="UniProtKB-UniRule"/>
</dbReference>
<comment type="catalytic activity">
    <reaction evidence="12 13">
        <text>(S)-2,3,4,5-tetrahydrodipicolinate + NAD(+) + H2O = (2S,4S)-4-hydroxy-2,3,4,5-tetrahydrodipicolinate + NADH + H(+)</text>
        <dbReference type="Rhea" id="RHEA:35323"/>
        <dbReference type="ChEBI" id="CHEBI:15377"/>
        <dbReference type="ChEBI" id="CHEBI:15378"/>
        <dbReference type="ChEBI" id="CHEBI:16845"/>
        <dbReference type="ChEBI" id="CHEBI:57540"/>
        <dbReference type="ChEBI" id="CHEBI:57945"/>
        <dbReference type="ChEBI" id="CHEBI:67139"/>
        <dbReference type="EC" id="1.17.1.8"/>
    </reaction>
</comment>
<name>A0A072R072_BARBA</name>
<dbReference type="InterPro" id="IPR022664">
    <property type="entry name" value="DapB_N_CS"/>
</dbReference>
<evidence type="ECO:0000259" key="15">
    <source>
        <dbReference type="Pfam" id="PF05173"/>
    </source>
</evidence>
<dbReference type="Gene3D" id="3.30.360.10">
    <property type="entry name" value="Dihydrodipicolinate Reductase, domain 2"/>
    <property type="match status" value="1"/>
</dbReference>
<feature type="binding site" evidence="13">
    <location>
        <position position="35"/>
    </location>
    <ligand>
        <name>NAD(+)</name>
        <dbReference type="ChEBI" id="CHEBI:57540"/>
    </ligand>
</feature>
<organism evidence="16 17">
    <name type="scientific">Bartonella bacilliformis Ver097</name>
    <dbReference type="NCBI Taxonomy" id="1293911"/>
    <lineage>
        <taxon>Bacteria</taxon>
        <taxon>Pseudomonadati</taxon>
        <taxon>Pseudomonadota</taxon>
        <taxon>Alphaproteobacteria</taxon>
        <taxon>Hyphomicrobiales</taxon>
        <taxon>Bartonellaceae</taxon>
        <taxon>Bartonella</taxon>
    </lineage>
</organism>
<feature type="binding site" evidence="13">
    <location>
        <begin position="97"/>
        <end position="99"/>
    </location>
    <ligand>
        <name>NAD(+)</name>
        <dbReference type="ChEBI" id="CHEBI:57540"/>
    </ligand>
</feature>
<evidence type="ECO:0000256" key="6">
    <source>
        <dbReference type="ARBA" id="ARBA00023002"/>
    </source>
</evidence>
<dbReference type="EMBL" id="ASIV01000006">
    <property type="protein sequence ID" value="KEG19318.1"/>
    <property type="molecule type" value="Genomic_DNA"/>
</dbReference>
<accession>A0A072R072</accession>
<dbReference type="InterPro" id="IPR023940">
    <property type="entry name" value="DHDPR_bac"/>
</dbReference>
<evidence type="ECO:0000313" key="17">
    <source>
        <dbReference type="Proteomes" id="UP000031740"/>
    </source>
</evidence>
<evidence type="ECO:0000256" key="12">
    <source>
        <dbReference type="ARBA" id="ARBA00049396"/>
    </source>
</evidence>
<evidence type="ECO:0000256" key="5">
    <source>
        <dbReference type="ARBA" id="ARBA00022915"/>
    </source>
</evidence>
<feature type="domain" description="Dihydrodipicolinate reductase C-terminal" evidence="15">
    <location>
        <begin position="127"/>
        <end position="264"/>
    </location>
</feature>
<feature type="binding site" evidence="13">
    <location>
        <begin position="121"/>
        <end position="124"/>
    </location>
    <ligand>
        <name>NAD(+)</name>
        <dbReference type="ChEBI" id="CHEBI:57540"/>
    </ligand>
</feature>
<comment type="caution">
    <text evidence="16">The sequence shown here is derived from an EMBL/GenBank/DDBJ whole genome shotgun (WGS) entry which is preliminary data.</text>
</comment>
<feature type="binding site" evidence="13">
    <location>
        <position position="156"/>
    </location>
    <ligand>
        <name>(S)-2,3,4,5-tetrahydrodipicolinate</name>
        <dbReference type="ChEBI" id="CHEBI:16845"/>
    </ligand>
</feature>
<dbReference type="InterPro" id="IPR000846">
    <property type="entry name" value="DapB_N"/>
</dbReference>
<feature type="binding site" evidence="13">
    <location>
        <begin position="165"/>
        <end position="166"/>
    </location>
    <ligand>
        <name>(S)-2,3,4,5-tetrahydrodipicolinate</name>
        <dbReference type="ChEBI" id="CHEBI:16845"/>
    </ligand>
</feature>
<dbReference type="UniPathway" id="UPA00034">
    <property type="reaction ID" value="UER00018"/>
</dbReference>
<gene>
    <name evidence="13" type="primary">dapB</name>
    <name evidence="16" type="ORF">H710_01099</name>
</gene>
<keyword evidence="3 13" id="KW-0028">Amino-acid biosynthesis</keyword>
<evidence type="ECO:0000256" key="4">
    <source>
        <dbReference type="ARBA" id="ARBA00022857"/>
    </source>
</evidence>
<comment type="subcellular location">
    <subcellularLocation>
        <location evidence="13">Cytoplasm</location>
    </subcellularLocation>
</comment>
<evidence type="ECO:0000259" key="14">
    <source>
        <dbReference type="Pfam" id="PF01113"/>
    </source>
</evidence>
<dbReference type="InterPro" id="IPR036291">
    <property type="entry name" value="NAD(P)-bd_dom_sf"/>
</dbReference>
<dbReference type="GO" id="GO:0008839">
    <property type="term" value="F:4-hydroxy-tetrahydrodipicolinate reductase"/>
    <property type="evidence" value="ECO:0007669"/>
    <property type="project" value="UniProtKB-UniRule"/>
</dbReference>
<keyword evidence="6 13" id="KW-0560">Oxidoreductase</keyword>
<evidence type="ECO:0000256" key="9">
    <source>
        <dbReference type="ARBA" id="ARBA00037922"/>
    </source>
</evidence>
<dbReference type="FunFam" id="3.30.360.10:FF:000004">
    <property type="entry name" value="4-hydroxy-tetrahydrodipicolinate reductase"/>
    <property type="match status" value="1"/>
</dbReference>
<dbReference type="PIRSF" id="PIRSF000161">
    <property type="entry name" value="DHPR"/>
    <property type="match status" value="1"/>
</dbReference>
<reference evidence="16 17" key="1">
    <citation type="submission" date="2013-04" db="EMBL/GenBank/DDBJ databases">
        <title>The Genome Sequence of Bartonella bacilliformis Ver097.</title>
        <authorList>
            <consortium name="The Broad Institute Genomics Platform"/>
            <consortium name="The Broad Institute Genome Sequencing Center for Infectious Disease"/>
            <person name="Feldgarden M."/>
            <person name="Kirby J."/>
            <person name="Birtles R."/>
            <person name="Dasch G."/>
            <person name="Hendrix L."/>
            <person name="Koehler J."/>
            <person name="Walker B."/>
            <person name="Young S.K."/>
            <person name="Zeng Q."/>
            <person name="Gargeya S."/>
            <person name="Fitzgerald M."/>
            <person name="Haas B."/>
            <person name="Abouelleil A."/>
            <person name="Allen A.W."/>
            <person name="Alvarado L."/>
            <person name="Arachchi H.M."/>
            <person name="Berlin A.M."/>
            <person name="Chapman S.B."/>
            <person name="Gainer-Dewar J."/>
            <person name="Goldberg J."/>
            <person name="Griggs A."/>
            <person name="Gujja S."/>
            <person name="Hansen M."/>
            <person name="Howarth C."/>
            <person name="Imamovic A."/>
            <person name="Ireland A."/>
            <person name="Larimer J."/>
            <person name="McCowan C."/>
            <person name="Murphy C."/>
            <person name="Pearson M."/>
            <person name="Poon T.W."/>
            <person name="Priest M."/>
            <person name="Roberts A."/>
            <person name="Saif S."/>
            <person name="Shea T."/>
            <person name="Sisk P."/>
            <person name="Sykes S."/>
            <person name="Wortman J."/>
            <person name="Nusbaum C."/>
            <person name="Birren B."/>
        </authorList>
    </citation>
    <scope>NUCLEOTIDE SEQUENCE [LARGE SCALE GENOMIC DNA]</scope>
    <source>
        <strain evidence="16 17">Ver097</strain>
    </source>
</reference>
<keyword evidence="4 13" id="KW-0521">NADP</keyword>
<dbReference type="PROSITE" id="PS01298">
    <property type="entry name" value="DAPB"/>
    <property type="match status" value="1"/>
</dbReference>
<comment type="pathway">
    <text evidence="9 13">Amino-acid biosynthesis; L-lysine biosynthesis via DAP pathway; (S)-tetrahydrodipicolinate from L-aspartate: step 4/4.</text>
</comment>
<protein>
    <recommendedName>
        <fullName evidence="10 13">4-hydroxy-tetrahydrodipicolinate reductase</fullName>
        <shortName evidence="13">HTPA reductase</shortName>
        <ecNumber evidence="10 13">1.17.1.8</ecNumber>
    </recommendedName>
</protein>
<evidence type="ECO:0000313" key="16">
    <source>
        <dbReference type="EMBL" id="KEG19318.1"/>
    </source>
</evidence>
<evidence type="ECO:0000256" key="7">
    <source>
        <dbReference type="ARBA" id="ARBA00023027"/>
    </source>
</evidence>